<dbReference type="PANTHER" id="PTHR39267:SF1">
    <property type="entry name" value="SURVIVAL MOTOR NEURON PROTEIN"/>
    <property type="match status" value="1"/>
</dbReference>
<organism evidence="7">
    <name type="scientific">Timema tahoe</name>
    <dbReference type="NCBI Taxonomy" id="61484"/>
    <lineage>
        <taxon>Eukaryota</taxon>
        <taxon>Metazoa</taxon>
        <taxon>Ecdysozoa</taxon>
        <taxon>Arthropoda</taxon>
        <taxon>Hexapoda</taxon>
        <taxon>Insecta</taxon>
        <taxon>Pterygota</taxon>
        <taxon>Neoptera</taxon>
        <taxon>Polyneoptera</taxon>
        <taxon>Phasmatodea</taxon>
        <taxon>Timematodea</taxon>
        <taxon>Timematoidea</taxon>
        <taxon>Timematidae</taxon>
        <taxon>Timema</taxon>
    </lineage>
</organism>
<keyword evidence="4" id="KW-0508">mRNA splicing</keyword>
<evidence type="ECO:0000256" key="2">
    <source>
        <dbReference type="ARBA" id="ARBA00005371"/>
    </source>
</evidence>
<evidence type="ECO:0000256" key="4">
    <source>
        <dbReference type="ARBA" id="ARBA00023187"/>
    </source>
</evidence>
<evidence type="ECO:0000256" key="3">
    <source>
        <dbReference type="ARBA" id="ARBA00022664"/>
    </source>
</evidence>
<dbReference type="GO" id="GO:0006397">
    <property type="term" value="P:mRNA processing"/>
    <property type="evidence" value="ECO:0007669"/>
    <property type="project" value="UniProtKB-KW"/>
</dbReference>
<dbReference type="GO" id="GO:0005634">
    <property type="term" value="C:nucleus"/>
    <property type="evidence" value="ECO:0007669"/>
    <property type="project" value="UniProtKB-SubCell"/>
</dbReference>
<keyword evidence="3" id="KW-0507">mRNA processing</keyword>
<accession>A0A7R9IKI2</accession>
<dbReference type="CDD" id="cd22852">
    <property type="entry name" value="SMN_C"/>
    <property type="match status" value="1"/>
</dbReference>
<evidence type="ECO:0000259" key="6">
    <source>
        <dbReference type="Pfam" id="PF20636"/>
    </source>
</evidence>
<feature type="domain" description="Survival Motor Neuron Gemin2-binding" evidence="6">
    <location>
        <begin position="145"/>
        <end position="167"/>
    </location>
</feature>
<comment type="subcellular location">
    <subcellularLocation>
        <location evidence="1">Nucleus</location>
    </subcellularLocation>
</comment>
<dbReference type="PANTHER" id="PTHR39267">
    <property type="entry name" value="SURVIVAL MOTOR NEURON-LIKE PROTEIN 1"/>
    <property type="match status" value="1"/>
</dbReference>
<protein>
    <recommendedName>
        <fullName evidence="6">Survival Motor Neuron Gemin2-binding domain-containing protein</fullName>
    </recommendedName>
</protein>
<comment type="similarity">
    <text evidence="2">Belongs to the SMN family.</text>
</comment>
<proteinExistence type="inferred from homology"/>
<dbReference type="Pfam" id="PF20635">
    <property type="entry name" value="SMN_YG-box"/>
    <property type="match status" value="1"/>
</dbReference>
<dbReference type="InterPro" id="IPR040424">
    <property type="entry name" value="Smn1"/>
</dbReference>
<sequence>MKECGLKGNPTGRCERSVLRWFGNVERMSVDQGTKQIYEATHIERVQRAIKGPITLYPPSITVITGQLGTPHSPWPASISGKSRLLPGVLDTHATLDKRFSRSLGKTLQTLPSGPARRHSARNIPQLQMSEEDVLFVRGEDFSPDDWDDSKLVHAYDKTMKDVKKKLMQDMGIRSLEKAKAVLEGGETNGYDVDHSDEGATSRDFKNSKYRERFPKNSFNSSMPPLFNPSSGLPPFVGSLTSPSMPSFMPPVPMCLSQSVSEDSEAVSAMLMSWYMSGYHTGYYQGLKEARSNQSSGATQRSK</sequence>
<evidence type="ECO:0000256" key="1">
    <source>
        <dbReference type="ARBA" id="ARBA00004123"/>
    </source>
</evidence>
<dbReference type="GO" id="GO:0008380">
    <property type="term" value="P:RNA splicing"/>
    <property type="evidence" value="ECO:0007669"/>
    <property type="project" value="UniProtKB-KW"/>
</dbReference>
<gene>
    <name evidence="7" type="ORF">TTEB3V08_LOCUS8000</name>
</gene>
<dbReference type="InterPro" id="IPR047313">
    <property type="entry name" value="SMN_C"/>
</dbReference>
<evidence type="ECO:0000256" key="5">
    <source>
        <dbReference type="ARBA" id="ARBA00023242"/>
    </source>
</evidence>
<reference evidence="7" key="1">
    <citation type="submission" date="2020-11" db="EMBL/GenBank/DDBJ databases">
        <authorList>
            <person name="Tran Van P."/>
        </authorList>
    </citation>
    <scope>NUCLEOTIDE SEQUENCE</scope>
</reference>
<name>A0A7R9IKI2_9NEOP</name>
<dbReference type="AlphaFoldDB" id="A0A7R9IKI2"/>
<dbReference type="InterPro" id="IPR049481">
    <property type="entry name" value="SMN_G2-BD"/>
</dbReference>
<dbReference type="Pfam" id="PF20636">
    <property type="entry name" value="SMN_G2-BD"/>
    <property type="match status" value="1"/>
</dbReference>
<keyword evidence="5" id="KW-0539">Nucleus</keyword>
<evidence type="ECO:0000313" key="7">
    <source>
        <dbReference type="EMBL" id="CAD7460055.1"/>
    </source>
</evidence>
<dbReference type="Gene3D" id="3.40.190.10">
    <property type="entry name" value="Periplasmic binding protein-like II"/>
    <property type="match status" value="1"/>
</dbReference>
<dbReference type="EMBL" id="OE003356">
    <property type="protein sequence ID" value="CAD7460055.1"/>
    <property type="molecule type" value="Genomic_DNA"/>
</dbReference>